<evidence type="ECO:0000313" key="2">
    <source>
        <dbReference type="Proteomes" id="UP001500503"/>
    </source>
</evidence>
<organism evidence="1 2">
    <name type="scientific">Actinoallomurus oryzae</name>
    <dbReference type="NCBI Taxonomy" id="502180"/>
    <lineage>
        <taxon>Bacteria</taxon>
        <taxon>Bacillati</taxon>
        <taxon>Actinomycetota</taxon>
        <taxon>Actinomycetes</taxon>
        <taxon>Streptosporangiales</taxon>
        <taxon>Thermomonosporaceae</taxon>
        <taxon>Actinoallomurus</taxon>
    </lineage>
</organism>
<keyword evidence="2" id="KW-1185">Reference proteome</keyword>
<protein>
    <submittedName>
        <fullName evidence="1">Uncharacterized protein</fullName>
    </submittedName>
</protein>
<dbReference type="RefSeq" id="WP_345470470.1">
    <property type="nucleotide sequence ID" value="NZ_BAABHF010000041.1"/>
</dbReference>
<comment type="caution">
    <text evidence="1">The sequence shown here is derived from an EMBL/GenBank/DDBJ whole genome shotgun (WGS) entry which is preliminary data.</text>
</comment>
<dbReference type="Proteomes" id="UP001500503">
    <property type="component" value="Unassembled WGS sequence"/>
</dbReference>
<name>A0ABP8QQP8_9ACTN</name>
<accession>A0ABP8QQP8</accession>
<evidence type="ECO:0000313" key="1">
    <source>
        <dbReference type="EMBL" id="GAA4507401.1"/>
    </source>
</evidence>
<sequence length="176" mass="18813">MAGFGEGAERVRAAALVPVADALLAEARREAARIRSEARGVADAQLARARAEAEQILAGARTAGHSEAAVAARAERVRARRRARSIVLAARRETYEELRRRVRFAVAARCAENPETADLLRRVAVDRAGPDARIFTAPDGGVIAVAPGHRIDCSVPALAEHAVDLLGVEVERLWAS</sequence>
<gene>
    <name evidence="1" type="ORF">GCM10023191_065730</name>
</gene>
<proteinExistence type="predicted"/>
<reference evidence="2" key="1">
    <citation type="journal article" date="2019" name="Int. J. Syst. Evol. Microbiol.">
        <title>The Global Catalogue of Microorganisms (GCM) 10K type strain sequencing project: providing services to taxonomists for standard genome sequencing and annotation.</title>
        <authorList>
            <consortium name="The Broad Institute Genomics Platform"/>
            <consortium name="The Broad Institute Genome Sequencing Center for Infectious Disease"/>
            <person name="Wu L."/>
            <person name="Ma J."/>
        </authorList>
    </citation>
    <scope>NUCLEOTIDE SEQUENCE [LARGE SCALE GENOMIC DNA]</scope>
    <source>
        <strain evidence="2">JCM 17933</strain>
    </source>
</reference>
<dbReference type="EMBL" id="BAABHF010000041">
    <property type="protein sequence ID" value="GAA4507401.1"/>
    <property type="molecule type" value="Genomic_DNA"/>
</dbReference>